<evidence type="ECO:0000313" key="4">
    <source>
        <dbReference type="Proteomes" id="UP001165060"/>
    </source>
</evidence>
<comment type="caution">
    <text evidence="3">The sequence shown here is derived from an EMBL/GenBank/DDBJ whole genome shotgun (WGS) entry which is preliminary data.</text>
</comment>
<reference evidence="3 4" key="1">
    <citation type="journal article" date="2023" name="Commun. Biol.">
        <title>Genome analysis of Parmales, the sister group of diatoms, reveals the evolutionary specialization of diatoms from phago-mixotrophs to photoautotrophs.</title>
        <authorList>
            <person name="Ban H."/>
            <person name="Sato S."/>
            <person name="Yoshikawa S."/>
            <person name="Yamada K."/>
            <person name="Nakamura Y."/>
            <person name="Ichinomiya M."/>
            <person name="Sato N."/>
            <person name="Blanc-Mathieu R."/>
            <person name="Endo H."/>
            <person name="Kuwata A."/>
            <person name="Ogata H."/>
        </authorList>
    </citation>
    <scope>NUCLEOTIDE SEQUENCE [LARGE SCALE GENOMIC DNA]</scope>
</reference>
<keyword evidence="2" id="KW-0732">Signal</keyword>
<feature type="transmembrane region" description="Helical" evidence="1">
    <location>
        <begin position="213"/>
        <end position="232"/>
    </location>
</feature>
<feature type="transmembrane region" description="Helical" evidence="1">
    <location>
        <begin position="301"/>
        <end position="322"/>
    </location>
</feature>
<evidence type="ECO:0000256" key="1">
    <source>
        <dbReference type="SAM" id="Phobius"/>
    </source>
</evidence>
<feature type="chain" id="PRO_5047480129" evidence="2">
    <location>
        <begin position="23"/>
        <end position="328"/>
    </location>
</feature>
<accession>A0ABQ6MSA5</accession>
<name>A0ABQ6MSA5_9STRA</name>
<feature type="transmembrane region" description="Helical" evidence="1">
    <location>
        <begin position="121"/>
        <end position="140"/>
    </location>
</feature>
<dbReference type="EMBL" id="BRYB01001720">
    <property type="protein sequence ID" value="GMI31956.1"/>
    <property type="molecule type" value="Genomic_DNA"/>
</dbReference>
<keyword evidence="1" id="KW-0812">Transmembrane</keyword>
<sequence>MMFLALVLALAVAVFLLPSAAGFHAPLALQSKATSKTFVSFALPPLSSPKEETRRTRVVAGHSVAAAGHLLQFSRLALPLLRGGKVPSPAGLYIASTPLLPAVVGLLLAEAAREDRLASFTYRRLSLSLALSVLPPLAFAATRLSGVARASVLLTSLLTLVAALKSWAYGARGWSLSTSTYLKELAAGARQILAGLLPGYNSLKLNPARWPSSAAYLLSAYFLIFVTLQNLLPSPAPLAIRAWRMSRLQLLSTIAFCLKDAADRGRLAGSTFVRLNALLVVTSAPYAWVLVSGVGPISNPLWGAAFGAIAGLGAVQCLRQVLAKKLQQ</sequence>
<evidence type="ECO:0000313" key="3">
    <source>
        <dbReference type="EMBL" id="GMI31956.1"/>
    </source>
</evidence>
<feature type="signal peptide" evidence="2">
    <location>
        <begin position="1"/>
        <end position="22"/>
    </location>
</feature>
<keyword evidence="1" id="KW-1133">Transmembrane helix</keyword>
<dbReference type="Proteomes" id="UP001165060">
    <property type="component" value="Unassembled WGS sequence"/>
</dbReference>
<feature type="transmembrane region" description="Helical" evidence="1">
    <location>
        <begin position="90"/>
        <end position="109"/>
    </location>
</feature>
<evidence type="ECO:0000256" key="2">
    <source>
        <dbReference type="SAM" id="SignalP"/>
    </source>
</evidence>
<proteinExistence type="predicted"/>
<gene>
    <name evidence="3" type="ORF">TeGR_g13690</name>
</gene>
<protein>
    <submittedName>
        <fullName evidence="3">Uncharacterized protein</fullName>
    </submittedName>
</protein>
<keyword evidence="4" id="KW-1185">Reference proteome</keyword>
<organism evidence="3 4">
    <name type="scientific">Tetraparma gracilis</name>
    <dbReference type="NCBI Taxonomy" id="2962635"/>
    <lineage>
        <taxon>Eukaryota</taxon>
        <taxon>Sar</taxon>
        <taxon>Stramenopiles</taxon>
        <taxon>Ochrophyta</taxon>
        <taxon>Bolidophyceae</taxon>
        <taxon>Parmales</taxon>
        <taxon>Triparmaceae</taxon>
        <taxon>Tetraparma</taxon>
    </lineage>
</organism>
<keyword evidence="1" id="KW-0472">Membrane</keyword>
<feature type="transmembrane region" description="Helical" evidence="1">
    <location>
        <begin position="275"/>
        <end position="295"/>
    </location>
</feature>